<sequence length="99" mass="10980">MPMVAKSDLSTGNMVHASYLLRSVRDGLMMQLIAIEVQDAELAYNISVTNGAKPSSSPVKLDEGVVLSEIWLYEDVVLRYLNFENTNQSCPQVPYALQT</sequence>
<dbReference type="Gene3D" id="3.10.180.10">
    <property type="entry name" value="2,3-Dihydroxybiphenyl 1,2-Dioxygenase, domain 1"/>
    <property type="match status" value="1"/>
</dbReference>
<evidence type="ECO:0000313" key="5">
    <source>
        <dbReference type="EMBL" id="KAF9610376.1"/>
    </source>
</evidence>
<gene>
    <name evidence="5" type="ORF">IFM89_022046</name>
</gene>
<dbReference type="InterPro" id="IPR029068">
    <property type="entry name" value="Glyas_Bleomycin-R_OHBP_Dase"/>
</dbReference>
<dbReference type="AlphaFoldDB" id="A0A835M4F9"/>
<protein>
    <recommendedName>
        <fullName evidence="2">4-hydroxyphenylpyruvate dioxygenase</fullName>
        <ecNumber evidence="2">1.13.11.27</ecNumber>
    </recommendedName>
</protein>
<dbReference type="InterPro" id="IPR005956">
    <property type="entry name" value="4OHPhenylPyrv_dOase"/>
</dbReference>
<evidence type="ECO:0000256" key="4">
    <source>
        <dbReference type="ARBA" id="ARBA00023232"/>
    </source>
</evidence>
<comment type="pathway">
    <text evidence="1">Amino-acid degradation; L-phenylalanine degradation; acetoacetate and fumarate from L-phenylalanine: step 3/6.</text>
</comment>
<proteinExistence type="predicted"/>
<evidence type="ECO:0000313" key="6">
    <source>
        <dbReference type="Proteomes" id="UP000631114"/>
    </source>
</evidence>
<accession>A0A835M4F9</accession>
<evidence type="ECO:0000256" key="3">
    <source>
        <dbReference type="ARBA" id="ARBA00022878"/>
    </source>
</evidence>
<keyword evidence="6" id="KW-1185">Reference proteome</keyword>
<dbReference type="GO" id="GO:0003868">
    <property type="term" value="F:4-hydroxyphenylpyruvate dioxygenase activity"/>
    <property type="evidence" value="ECO:0007669"/>
    <property type="project" value="UniProtKB-EC"/>
</dbReference>
<name>A0A835M4F9_9MAGN</name>
<evidence type="ECO:0000256" key="2">
    <source>
        <dbReference type="ARBA" id="ARBA00013222"/>
    </source>
</evidence>
<dbReference type="EC" id="1.13.11.27" evidence="2"/>
<comment type="caution">
    <text evidence="5">The sequence shown here is derived from an EMBL/GenBank/DDBJ whole genome shotgun (WGS) entry which is preliminary data.</text>
</comment>
<organism evidence="5 6">
    <name type="scientific">Coptis chinensis</name>
    <dbReference type="NCBI Taxonomy" id="261450"/>
    <lineage>
        <taxon>Eukaryota</taxon>
        <taxon>Viridiplantae</taxon>
        <taxon>Streptophyta</taxon>
        <taxon>Embryophyta</taxon>
        <taxon>Tracheophyta</taxon>
        <taxon>Spermatophyta</taxon>
        <taxon>Magnoliopsida</taxon>
        <taxon>Ranunculales</taxon>
        <taxon>Ranunculaceae</taxon>
        <taxon>Coptidoideae</taxon>
        <taxon>Coptis</taxon>
    </lineage>
</organism>
<dbReference type="Proteomes" id="UP000631114">
    <property type="component" value="Unassembled WGS sequence"/>
</dbReference>
<keyword evidence="3" id="KW-0828">Tyrosine catabolism</keyword>
<dbReference type="OrthoDB" id="414569at2759"/>
<reference evidence="5 6" key="1">
    <citation type="submission" date="2020-10" db="EMBL/GenBank/DDBJ databases">
        <title>The Coptis chinensis genome and diversification of protoberbering-type alkaloids.</title>
        <authorList>
            <person name="Wang B."/>
            <person name="Shu S."/>
            <person name="Song C."/>
            <person name="Liu Y."/>
        </authorList>
    </citation>
    <scope>NUCLEOTIDE SEQUENCE [LARGE SCALE GENOMIC DNA]</scope>
    <source>
        <strain evidence="5">HL-2020</strain>
        <tissue evidence="5">Leaf</tissue>
    </source>
</reference>
<dbReference type="EMBL" id="JADFTS010000004">
    <property type="protein sequence ID" value="KAF9610376.1"/>
    <property type="molecule type" value="Genomic_DNA"/>
</dbReference>
<dbReference type="GO" id="GO:0006572">
    <property type="term" value="P:L-tyrosine catabolic process"/>
    <property type="evidence" value="ECO:0007669"/>
    <property type="project" value="UniProtKB-KW"/>
</dbReference>
<dbReference type="GO" id="GO:0006559">
    <property type="term" value="P:L-phenylalanine catabolic process"/>
    <property type="evidence" value="ECO:0007669"/>
    <property type="project" value="UniProtKB-KW"/>
</dbReference>
<dbReference type="PANTHER" id="PTHR11959">
    <property type="entry name" value="4-HYDROXYPHENYLPYRUVATE DIOXYGENASE"/>
    <property type="match status" value="1"/>
</dbReference>
<keyword evidence="4" id="KW-0585">Phenylalanine catabolism</keyword>
<dbReference type="PANTHER" id="PTHR11959:SF1">
    <property type="entry name" value="4-HYDROXYPHENYLPYRUVATE DIOXYGENASE"/>
    <property type="match status" value="1"/>
</dbReference>
<evidence type="ECO:0000256" key="1">
    <source>
        <dbReference type="ARBA" id="ARBA00005162"/>
    </source>
</evidence>